<organism evidence="2 3">
    <name type="scientific">Periplaneta americana</name>
    <name type="common">American cockroach</name>
    <name type="synonym">Blatta americana</name>
    <dbReference type="NCBI Taxonomy" id="6978"/>
    <lineage>
        <taxon>Eukaryota</taxon>
        <taxon>Metazoa</taxon>
        <taxon>Ecdysozoa</taxon>
        <taxon>Arthropoda</taxon>
        <taxon>Hexapoda</taxon>
        <taxon>Insecta</taxon>
        <taxon>Pterygota</taxon>
        <taxon>Neoptera</taxon>
        <taxon>Polyneoptera</taxon>
        <taxon>Dictyoptera</taxon>
        <taxon>Blattodea</taxon>
        <taxon>Blattoidea</taxon>
        <taxon>Blattidae</taxon>
        <taxon>Blattinae</taxon>
        <taxon>Periplaneta</taxon>
    </lineage>
</organism>
<feature type="compositionally biased region" description="Polar residues" evidence="1">
    <location>
        <begin position="111"/>
        <end position="123"/>
    </location>
</feature>
<name>A0ABQ8S245_PERAM</name>
<feature type="region of interest" description="Disordered" evidence="1">
    <location>
        <begin position="94"/>
        <end position="123"/>
    </location>
</feature>
<proteinExistence type="predicted"/>
<feature type="compositionally biased region" description="Basic and acidic residues" evidence="1">
    <location>
        <begin position="94"/>
        <end position="107"/>
    </location>
</feature>
<keyword evidence="3" id="KW-1185">Reference proteome</keyword>
<accession>A0ABQ8S245</accession>
<evidence type="ECO:0000313" key="2">
    <source>
        <dbReference type="EMBL" id="KAJ4427969.1"/>
    </source>
</evidence>
<evidence type="ECO:0000256" key="1">
    <source>
        <dbReference type="SAM" id="MobiDB-lite"/>
    </source>
</evidence>
<reference evidence="2 3" key="1">
    <citation type="journal article" date="2022" name="Allergy">
        <title>Genome assembly and annotation of Periplaneta americana reveal a comprehensive cockroach allergen profile.</title>
        <authorList>
            <person name="Wang L."/>
            <person name="Xiong Q."/>
            <person name="Saelim N."/>
            <person name="Wang L."/>
            <person name="Nong W."/>
            <person name="Wan A.T."/>
            <person name="Shi M."/>
            <person name="Liu X."/>
            <person name="Cao Q."/>
            <person name="Hui J.H.L."/>
            <person name="Sookrung N."/>
            <person name="Leung T.F."/>
            <person name="Tungtrongchitr A."/>
            <person name="Tsui S.K.W."/>
        </authorList>
    </citation>
    <scope>NUCLEOTIDE SEQUENCE [LARGE SCALE GENOMIC DNA]</scope>
    <source>
        <strain evidence="2">PWHHKU_190912</strain>
    </source>
</reference>
<sequence length="123" mass="13787">MAGLCEGGNEPPGSLKAKYSREFYYHHLDCLLFDTARYGTVSSGQRATSTTDVDLPKKKLTSVHVSKQFTFLPLSALRYVSGLLAHCEHELPIHEHGYRNKNKEDKRQTRKTNATNTESESGS</sequence>
<gene>
    <name evidence="2" type="ORF">ANN_23982</name>
</gene>
<dbReference type="EMBL" id="JAJSOF020000037">
    <property type="protein sequence ID" value="KAJ4427969.1"/>
    <property type="molecule type" value="Genomic_DNA"/>
</dbReference>
<protein>
    <submittedName>
        <fullName evidence="2">Uncharacterized protein</fullName>
    </submittedName>
</protein>
<dbReference type="Proteomes" id="UP001148838">
    <property type="component" value="Unassembled WGS sequence"/>
</dbReference>
<evidence type="ECO:0000313" key="3">
    <source>
        <dbReference type="Proteomes" id="UP001148838"/>
    </source>
</evidence>
<comment type="caution">
    <text evidence="2">The sequence shown here is derived from an EMBL/GenBank/DDBJ whole genome shotgun (WGS) entry which is preliminary data.</text>
</comment>